<evidence type="ECO:0000313" key="2">
    <source>
        <dbReference type="Proteomes" id="UP001732700"/>
    </source>
</evidence>
<reference evidence="1" key="1">
    <citation type="submission" date="2021-05" db="EMBL/GenBank/DDBJ databases">
        <authorList>
            <person name="Scholz U."/>
            <person name="Mascher M."/>
            <person name="Fiebig A."/>
        </authorList>
    </citation>
    <scope>NUCLEOTIDE SEQUENCE [LARGE SCALE GENOMIC DNA]</scope>
</reference>
<proteinExistence type="predicted"/>
<accession>A0ACD5YJS3</accession>
<organism evidence="1 2">
    <name type="scientific">Avena sativa</name>
    <name type="common">Oat</name>
    <dbReference type="NCBI Taxonomy" id="4498"/>
    <lineage>
        <taxon>Eukaryota</taxon>
        <taxon>Viridiplantae</taxon>
        <taxon>Streptophyta</taxon>
        <taxon>Embryophyta</taxon>
        <taxon>Tracheophyta</taxon>
        <taxon>Spermatophyta</taxon>
        <taxon>Magnoliopsida</taxon>
        <taxon>Liliopsida</taxon>
        <taxon>Poales</taxon>
        <taxon>Poaceae</taxon>
        <taxon>BOP clade</taxon>
        <taxon>Pooideae</taxon>
        <taxon>Poodae</taxon>
        <taxon>Poeae</taxon>
        <taxon>Poeae Chloroplast Group 1 (Aveneae type)</taxon>
        <taxon>Aveninae</taxon>
        <taxon>Avena</taxon>
    </lineage>
</organism>
<sequence>MCKKGKPVSPPPPPVPQQQQQRQEKAAEEATAGVMPSRRALKRAEVRRYSAGERRERIERYRSKRHRRNFQKKITYACRKTLAEKRNRVRGRFAHVAGDEKPCLPVPDKTEHIPSSSGTGSAVPEWWPAMEEAMTREEEEDSITNLLHWDWDWEMLASYLGYNLCSTTDPSIHPST</sequence>
<dbReference type="Proteomes" id="UP001732700">
    <property type="component" value="Chromosome 5D"/>
</dbReference>
<keyword evidence="2" id="KW-1185">Reference proteome</keyword>
<reference evidence="1" key="2">
    <citation type="submission" date="2025-09" db="UniProtKB">
        <authorList>
            <consortium name="EnsemblPlants"/>
        </authorList>
    </citation>
    <scope>IDENTIFICATION</scope>
</reference>
<protein>
    <submittedName>
        <fullName evidence="1">Uncharacterized protein</fullName>
    </submittedName>
</protein>
<evidence type="ECO:0000313" key="1">
    <source>
        <dbReference type="EnsemblPlants" id="AVESA.00010b.r2.5DG0974130.1.CDS"/>
    </source>
</evidence>
<dbReference type="EnsemblPlants" id="AVESA.00010b.r2.5DG0974130.1">
    <property type="protein sequence ID" value="AVESA.00010b.r2.5DG0974130.1.CDS"/>
    <property type="gene ID" value="AVESA.00010b.r2.5DG0974130"/>
</dbReference>
<name>A0ACD5YJS3_AVESA</name>